<keyword evidence="1" id="KW-0472">Membrane</keyword>
<reference evidence="3" key="1">
    <citation type="submission" date="2019-02" db="EMBL/GenBank/DDBJ databases">
        <title>Draft genome sequence of Muricauda sp. 176CP4-71.</title>
        <authorList>
            <person name="Park J.-S."/>
        </authorList>
    </citation>
    <scope>NUCLEOTIDE SEQUENCE [LARGE SCALE GENOMIC DNA]</scope>
    <source>
        <strain evidence="3">176GS2-150</strain>
    </source>
</reference>
<dbReference type="RefSeq" id="WP_130567034.1">
    <property type="nucleotide sequence ID" value="NZ_SHLY01000004.1"/>
</dbReference>
<accession>A0ABY1WNH9</accession>
<evidence type="ECO:0008006" key="4">
    <source>
        <dbReference type="Google" id="ProtNLM"/>
    </source>
</evidence>
<evidence type="ECO:0000256" key="1">
    <source>
        <dbReference type="SAM" id="Phobius"/>
    </source>
</evidence>
<dbReference type="EMBL" id="SHLY01000004">
    <property type="protein sequence ID" value="TAA45025.1"/>
    <property type="molecule type" value="Genomic_DNA"/>
</dbReference>
<evidence type="ECO:0000313" key="3">
    <source>
        <dbReference type="Proteomes" id="UP000292544"/>
    </source>
</evidence>
<proteinExistence type="predicted"/>
<keyword evidence="1" id="KW-1133">Transmembrane helix</keyword>
<keyword evidence="3" id="KW-1185">Reference proteome</keyword>
<evidence type="ECO:0000313" key="2">
    <source>
        <dbReference type="EMBL" id="TAA45025.1"/>
    </source>
</evidence>
<organism evidence="2 3">
    <name type="scientific">Corallincola spongiicola</name>
    <dbReference type="NCBI Taxonomy" id="2520508"/>
    <lineage>
        <taxon>Bacteria</taxon>
        <taxon>Pseudomonadati</taxon>
        <taxon>Pseudomonadota</taxon>
        <taxon>Gammaproteobacteria</taxon>
        <taxon>Alteromonadales</taxon>
        <taxon>Psychromonadaceae</taxon>
        <taxon>Corallincola</taxon>
    </lineage>
</organism>
<comment type="caution">
    <text evidence="2">The sequence shown here is derived from an EMBL/GenBank/DDBJ whole genome shotgun (WGS) entry which is preliminary data.</text>
</comment>
<sequence length="77" mass="8629">MNEVKETTFCSKCSKETQHILVLVRKPTGFENSKRRKLKEFVSGMFAGLAFGPFLASMDSLSRHLICETCGTKQIGE</sequence>
<name>A0ABY1WNH9_9GAMM</name>
<protein>
    <recommendedName>
        <fullName evidence="4">LITAF domain-containing protein</fullName>
    </recommendedName>
</protein>
<feature type="transmembrane region" description="Helical" evidence="1">
    <location>
        <begin position="41"/>
        <end position="58"/>
    </location>
</feature>
<gene>
    <name evidence="2" type="ORF">EXY25_12515</name>
</gene>
<keyword evidence="1" id="KW-0812">Transmembrane</keyword>
<dbReference type="Proteomes" id="UP000292544">
    <property type="component" value="Unassembled WGS sequence"/>
</dbReference>